<organism evidence="2 3">
    <name type="scientific">Ignicoccus pacificus DSM 13166</name>
    <dbReference type="NCBI Taxonomy" id="940294"/>
    <lineage>
        <taxon>Archaea</taxon>
        <taxon>Thermoproteota</taxon>
        <taxon>Thermoprotei</taxon>
        <taxon>Desulfurococcales</taxon>
        <taxon>Desulfurococcaceae</taxon>
        <taxon>Ignicoccus</taxon>
    </lineage>
</organism>
<evidence type="ECO:0000313" key="2">
    <source>
        <dbReference type="EMBL" id="UXD21578.1"/>
    </source>
</evidence>
<dbReference type="GO" id="GO:0015689">
    <property type="term" value="P:molybdate ion transport"/>
    <property type="evidence" value="ECO:0007669"/>
    <property type="project" value="TreeGrafter"/>
</dbReference>
<reference evidence="2" key="1">
    <citation type="submission" date="2013-11" db="EMBL/GenBank/DDBJ databases">
        <title>Comparative genomics of Ignicoccus.</title>
        <authorList>
            <person name="Podar M."/>
        </authorList>
    </citation>
    <scope>NUCLEOTIDE SEQUENCE</scope>
    <source>
        <strain evidence="2">DSM 13166</strain>
    </source>
</reference>
<dbReference type="AlphaFoldDB" id="A0A977K9N0"/>
<dbReference type="Gene3D" id="3.40.190.10">
    <property type="entry name" value="Periplasmic binding protein-like II"/>
    <property type="match status" value="2"/>
</dbReference>
<dbReference type="InterPro" id="IPR050682">
    <property type="entry name" value="ModA/WtpA"/>
</dbReference>
<keyword evidence="3" id="KW-1185">Reference proteome</keyword>
<accession>A0A977K9N0</accession>
<dbReference type="Pfam" id="PF13531">
    <property type="entry name" value="SBP_bac_11"/>
    <property type="match status" value="1"/>
</dbReference>
<evidence type="ECO:0000313" key="3">
    <source>
        <dbReference type="Proteomes" id="UP001063698"/>
    </source>
</evidence>
<dbReference type="EMBL" id="CP006868">
    <property type="protein sequence ID" value="UXD21578.1"/>
    <property type="molecule type" value="Genomic_DNA"/>
</dbReference>
<gene>
    <name evidence="2" type="ORF">IPA_05595</name>
</gene>
<dbReference type="KEGG" id="ipc:IPA_05595"/>
<comment type="similarity">
    <text evidence="1">Belongs to the bacterial solute-binding protein 1 family. WtpA subfamily.</text>
</comment>
<sequence>MKKIVLVTLALVLSASALTIFSAGSLSIPLREVASVYQSKYHDKVYIEFSGSVQAVRKIVELGRCPDLLFVADYSLIPTMMPSQWVVGFASNVMTLTYVNPSLTNQLRKDWIGTLMTHTFAFSNPNMDPAGYRTLGVLALAALKDPRALKILERINGVKVEMKNGNVTVYVYPNIRSGNGVIIRDKSVDLIPMVKSGLVDIAFEYRSVAIQHKLLYYVPPSYCNLGDPKEANFYGRVKIVLMAGTPKEKVIKLKPIVYGVTIPTCAPHPAQALKFFQLVLSGTGREIFMKNGQNFLNEMVFVPPK</sequence>
<dbReference type="Proteomes" id="UP001063698">
    <property type="component" value="Chromosome"/>
</dbReference>
<dbReference type="PANTHER" id="PTHR30632">
    <property type="entry name" value="MOLYBDATE-BINDING PERIPLASMIC PROTEIN"/>
    <property type="match status" value="1"/>
</dbReference>
<dbReference type="PANTHER" id="PTHR30632:SF16">
    <property type="entry name" value="MOLYBDATE_TUNGSTATE-BINDING PROTEIN WTPA"/>
    <property type="match status" value="1"/>
</dbReference>
<dbReference type="CDD" id="cd13540">
    <property type="entry name" value="PBP2_ModA_WtpA"/>
    <property type="match status" value="1"/>
</dbReference>
<evidence type="ECO:0000256" key="1">
    <source>
        <dbReference type="ARBA" id="ARBA00009438"/>
    </source>
</evidence>
<name>A0A977K9N0_9CREN</name>
<proteinExistence type="inferred from homology"/>
<dbReference type="SUPFAM" id="SSF53850">
    <property type="entry name" value="Periplasmic binding protein-like II"/>
    <property type="match status" value="1"/>
</dbReference>
<dbReference type="GO" id="GO:0030973">
    <property type="term" value="F:molybdate ion binding"/>
    <property type="evidence" value="ECO:0007669"/>
    <property type="project" value="TreeGrafter"/>
</dbReference>
<protein>
    <submittedName>
        <fullName evidence="2">ABC transporter substrate-binding protein</fullName>
    </submittedName>
</protein>